<dbReference type="PANTHER" id="PTHR33472:SF28">
    <property type="entry name" value="BROMO AND FHA DOMAIN-CONTAINING PROTEIN DDB_G0267958"/>
    <property type="match status" value="1"/>
</dbReference>
<dbReference type="Proteomes" id="UP001443914">
    <property type="component" value="Unassembled WGS sequence"/>
</dbReference>
<protein>
    <submittedName>
        <fullName evidence="2">Uncharacterized protein</fullName>
    </submittedName>
</protein>
<gene>
    <name evidence="2" type="ORF">RND81_04G140500</name>
</gene>
<feature type="compositionally biased region" description="Basic and acidic residues" evidence="1">
    <location>
        <begin position="144"/>
        <end position="161"/>
    </location>
</feature>
<dbReference type="PANTHER" id="PTHR33472">
    <property type="entry name" value="OS01G0106600 PROTEIN"/>
    <property type="match status" value="1"/>
</dbReference>
<sequence length="161" mass="17678">MPAQTVKSGPSSVKGNSHRHIDREINDMISALTNRLTNLNQVHNHEDERGVGVITLAGTNTGATMRGEMLGRHEDREHDHEELSNDEIDGLDTYVNSNFQAVNNSIMFEASYSANDPGVHMEITDFVGARGHKRDKSGKKGSKKGKEVAHGHGNTHPEKSE</sequence>
<feature type="region of interest" description="Disordered" evidence="1">
    <location>
        <begin position="127"/>
        <end position="161"/>
    </location>
</feature>
<evidence type="ECO:0000313" key="2">
    <source>
        <dbReference type="EMBL" id="KAK9734447.1"/>
    </source>
</evidence>
<keyword evidence="3" id="KW-1185">Reference proteome</keyword>
<proteinExistence type="predicted"/>
<dbReference type="EMBL" id="JBDFQZ010000004">
    <property type="protein sequence ID" value="KAK9734447.1"/>
    <property type="molecule type" value="Genomic_DNA"/>
</dbReference>
<evidence type="ECO:0000313" key="3">
    <source>
        <dbReference type="Proteomes" id="UP001443914"/>
    </source>
</evidence>
<dbReference type="AlphaFoldDB" id="A0AAW1LL11"/>
<organism evidence="2 3">
    <name type="scientific">Saponaria officinalis</name>
    <name type="common">Common soapwort</name>
    <name type="synonym">Lychnis saponaria</name>
    <dbReference type="NCBI Taxonomy" id="3572"/>
    <lineage>
        <taxon>Eukaryota</taxon>
        <taxon>Viridiplantae</taxon>
        <taxon>Streptophyta</taxon>
        <taxon>Embryophyta</taxon>
        <taxon>Tracheophyta</taxon>
        <taxon>Spermatophyta</taxon>
        <taxon>Magnoliopsida</taxon>
        <taxon>eudicotyledons</taxon>
        <taxon>Gunneridae</taxon>
        <taxon>Pentapetalae</taxon>
        <taxon>Caryophyllales</taxon>
        <taxon>Caryophyllaceae</taxon>
        <taxon>Caryophylleae</taxon>
        <taxon>Saponaria</taxon>
    </lineage>
</organism>
<comment type="caution">
    <text evidence="2">The sequence shown here is derived from an EMBL/GenBank/DDBJ whole genome shotgun (WGS) entry which is preliminary data.</text>
</comment>
<evidence type="ECO:0000256" key="1">
    <source>
        <dbReference type="SAM" id="MobiDB-lite"/>
    </source>
</evidence>
<name>A0AAW1LL11_SAPOF</name>
<reference evidence="2" key="1">
    <citation type="submission" date="2024-03" db="EMBL/GenBank/DDBJ databases">
        <title>WGS assembly of Saponaria officinalis var. Norfolk2.</title>
        <authorList>
            <person name="Jenkins J."/>
            <person name="Shu S."/>
            <person name="Grimwood J."/>
            <person name="Barry K."/>
            <person name="Goodstein D."/>
            <person name="Schmutz J."/>
            <person name="Leebens-Mack J."/>
            <person name="Osbourn A."/>
        </authorList>
    </citation>
    <scope>NUCLEOTIDE SEQUENCE [LARGE SCALE GENOMIC DNA]</scope>
    <source>
        <strain evidence="2">JIC</strain>
    </source>
</reference>
<accession>A0AAW1LL11</accession>
<feature type="compositionally biased region" description="Basic residues" evidence="1">
    <location>
        <begin position="130"/>
        <end position="143"/>
    </location>
</feature>